<dbReference type="EMBL" id="FNIT01000004">
    <property type="protein sequence ID" value="SDO23329.1"/>
    <property type="molecule type" value="Genomic_DNA"/>
</dbReference>
<name>A0A1H0HVY4_9HYPH</name>
<accession>A0A1H0HVY4</accession>
<dbReference type="Proteomes" id="UP000198793">
    <property type="component" value="Unassembled WGS sequence"/>
</dbReference>
<organism evidence="1 2">
    <name type="scientific">Aureimonas jatrophae</name>
    <dbReference type="NCBI Taxonomy" id="1166073"/>
    <lineage>
        <taxon>Bacteria</taxon>
        <taxon>Pseudomonadati</taxon>
        <taxon>Pseudomonadota</taxon>
        <taxon>Alphaproteobacteria</taxon>
        <taxon>Hyphomicrobiales</taxon>
        <taxon>Aurantimonadaceae</taxon>
        <taxon>Aureimonas</taxon>
    </lineage>
</organism>
<dbReference type="AlphaFoldDB" id="A0A1H0HVY4"/>
<protein>
    <submittedName>
        <fullName evidence="1">Uncharacterized protein</fullName>
    </submittedName>
</protein>
<evidence type="ECO:0000313" key="1">
    <source>
        <dbReference type="EMBL" id="SDO23329.1"/>
    </source>
</evidence>
<gene>
    <name evidence="1" type="ORF">SAMN05192530_104312</name>
</gene>
<evidence type="ECO:0000313" key="2">
    <source>
        <dbReference type="Proteomes" id="UP000198793"/>
    </source>
</evidence>
<keyword evidence="2" id="KW-1185">Reference proteome</keyword>
<reference evidence="1 2" key="1">
    <citation type="submission" date="2016-10" db="EMBL/GenBank/DDBJ databases">
        <authorList>
            <person name="de Groot N.N."/>
        </authorList>
    </citation>
    <scope>NUCLEOTIDE SEQUENCE [LARGE SCALE GENOMIC DNA]</scope>
    <source>
        <strain evidence="2">L7-484,KACC 16230,DSM 25025</strain>
    </source>
</reference>
<dbReference type="STRING" id="1166073.SAMN05192530_104312"/>
<sequence length="80" mass="9015">MPETTDLKEAVASERQRELAVEHLLFHALVFVERQHPGLIDHLEGSLERLGDRAHDDTKDDEAVKGVARLFLESLRKSAA</sequence>
<dbReference type="RefSeq" id="WP_170842566.1">
    <property type="nucleotide sequence ID" value="NZ_FNIT01000004.1"/>
</dbReference>
<proteinExistence type="predicted"/>